<dbReference type="EC" id="4.1.2.17" evidence="4"/>
<dbReference type="Proteomes" id="UP000309117">
    <property type="component" value="Unassembled WGS sequence"/>
</dbReference>
<dbReference type="AlphaFoldDB" id="A0A4S2BRG6"/>
<dbReference type="GO" id="GO:0008738">
    <property type="term" value="F:L-fuculose-phosphate aldolase activity"/>
    <property type="evidence" value="ECO:0007669"/>
    <property type="project" value="UniProtKB-EC"/>
</dbReference>
<dbReference type="RefSeq" id="WP_135960255.1">
    <property type="nucleotide sequence ID" value="NZ_AQFR02000001.1"/>
</dbReference>
<dbReference type="GO" id="GO:0046872">
    <property type="term" value="F:metal ion binding"/>
    <property type="evidence" value="ECO:0007669"/>
    <property type="project" value="UniProtKB-KW"/>
</dbReference>
<dbReference type="PANTHER" id="PTHR22789">
    <property type="entry name" value="FUCULOSE PHOSPHATE ALDOLASE"/>
    <property type="match status" value="1"/>
</dbReference>
<gene>
    <name evidence="4" type="ORF">E5351_02185</name>
</gene>
<sequence>MDYIEERKKIVEYGKQMITNNLTTGTGGNLSIYIPEKKVMLISPSGIDYFKTKPEDVVVMDLDGNVLEGDKKPSSEYELHSIFYRHNPEVRAVVHAHADYATACACLRINIPPLHYIMADIGDELRCTDYKIYGSPEIAQEAYRVMGKNKGILLANHGLLAIGKDIDSAMGIARNIEMMCKLYIRASSIGNPVILSKEEMAAVKKKFETYGQVKDKK</sequence>
<dbReference type="SMART" id="SM01007">
    <property type="entry name" value="Aldolase_II"/>
    <property type="match status" value="1"/>
</dbReference>
<evidence type="ECO:0000259" key="3">
    <source>
        <dbReference type="SMART" id="SM01007"/>
    </source>
</evidence>
<dbReference type="InterPro" id="IPR001303">
    <property type="entry name" value="Aldolase_II/adducin_N"/>
</dbReference>
<accession>A0A4S2BRG6</accession>
<proteinExistence type="predicted"/>
<evidence type="ECO:0000256" key="2">
    <source>
        <dbReference type="ARBA" id="ARBA00023239"/>
    </source>
</evidence>
<dbReference type="GO" id="GO:0019323">
    <property type="term" value="P:pentose catabolic process"/>
    <property type="evidence" value="ECO:0007669"/>
    <property type="project" value="TreeGrafter"/>
</dbReference>
<name>A0A4S2BRG6_9LACO</name>
<reference evidence="4 5" key="1">
    <citation type="submission" date="2019-04" db="EMBL/GenBank/DDBJ databases">
        <title>Microbes associate with the intestines of laboratory mice.</title>
        <authorList>
            <person name="Navarre W."/>
            <person name="Wong E."/>
            <person name="Huang K."/>
            <person name="Tropini C."/>
            <person name="Ng K."/>
            <person name="Yu B."/>
        </authorList>
    </citation>
    <scope>NUCLEOTIDE SEQUENCE [LARGE SCALE GENOMIC DNA]</scope>
    <source>
        <strain evidence="4 5">NM61_E11</strain>
    </source>
</reference>
<organism evidence="4 5">
    <name type="scientific">Lactobacillus intestinalis</name>
    <dbReference type="NCBI Taxonomy" id="151781"/>
    <lineage>
        <taxon>Bacteria</taxon>
        <taxon>Bacillati</taxon>
        <taxon>Bacillota</taxon>
        <taxon>Bacilli</taxon>
        <taxon>Lactobacillales</taxon>
        <taxon>Lactobacillaceae</taxon>
        <taxon>Lactobacillus</taxon>
    </lineage>
</organism>
<dbReference type="Gene3D" id="3.40.225.10">
    <property type="entry name" value="Class II aldolase/adducin N-terminal domain"/>
    <property type="match status" value="1"/>
</dbReference>
<dbReference type="NCBIfam" id="NF005302">
    <property type="entry name" value="PRK06833.1"/>
    <property type="match status" value="1"/>
</dbReference>
<keyword evidence="1" id="KW-0479">Metal-binding</keyword>
<keyword evidence="2 4" id="KW-0456">Lyase</keyword>
<protein>
    <submittedName>
        <fullName evidence="4">L-fuculose-phosphate aldolase</fullName>
        <ecNumber evidence="4">4.1.2.17</ecNumber>
    </submittedName>
</protein>
<comment type="caution">
    <text evidence="4">The sequence shown here is derived from an EMBL/GenBank/DDBJ whole genome shotgun (WGS) entry which is preliminary data.</text>
</comment>
<dbReference type="SUPFAM" id="SSF53639">
    <property type="entry name" value="AraD/HMP-PK domain-like"/>
    <property type="match status" value="1"/>
</dbReference>
<feature type="domain" description="Class II aldolase/adducin N-terminal" evidence="3">
    <location>
        <begin position="8"/>
        <end position="184"/>
    </location>
</feature>
<dbReference type="Pfam" id="PF00596">
    <property type="entry name" value="Aldolase_II"/>
    <property type="match status" value="1"/>
</dbReference>
<dbReference type="InterPro" id="IPR036409">
    <property type="entry name" value="Aldolase_II/adducin_N_sf"/>
</dbReference>
<dbReference type="GO" id="GO:0005829">
    <property type="term" value="C:cytosol"/>
    <property type="evidence" value="ECO:0007669"/>
    <property type="project" value="TreeGrafter"/>
</dbReference>
<dbReference type="InterPro" id="IPR050197">
    <property type="entry name" value="Aldolase_class_II_sugar_metab"/>
</dbReference>
<dbReference type="EMBL" id="SRYV01000003">
    <property type="protein sequence ID" value="TGY16825.1"/>
    <property type="molecule type" value="Genomic_DNA"/>
</dbReference>
<dbReference type="PANTHER" id="PTHR22789:SF0">
    <property type="entry name" value="3-OXO-TETRONATE 4-PHOSPHATE DECARBOXYLASE-RELATED"/>
    <property type="match status" value="1"/>
</dbReference>
<evidence type="ECO:0000256" key="1">
    <source>
        <dbReference type="ARBA" id="ARBA00022723"/>
    </source>
</evidence>
<evidence type="ECO:0000313" key="5">
    <source>
        <dbReference type="Proteomes" id="UP000309117"/>
    </source>
</evidence>
<evidence type="ECO:0000313" key="4">
    <source>
        <dbReference type="EMBL" id="TGY16825.1"/>
    </source>
</evidence>